<proteinExistence type="predicted"/>
<evidence type="ECO:0000313" key="2">
    <source>
        <dbReference type="Proteomes" id="UP000323454"/>
    </source>
</evidence>
<organism evidence="1 2">
    <name type="scientific">Solihabitans fulvus</name>
    <dbReference type="NCBI Taxonomy" id="1892852"/>
    <lineage>
        <taxon>Bacteria</taxon>
        <taxon>Bacillati</taxon>
        <taxon>Actinomycetota</taxon>
        <taxon>Actinomycetes</taxon>
        <taxon>Pseudonocardiales</taxon>
        <taxon>Pseudonocardiaceae</taxon>
        <taxon>Solihabitans</taxon>
    </lineage>
</organism>
<keyword evidence="2" id="KW-1185">Reference proteome</keyword>
<comment type="caution">
    <text evidence="1">The sequence shown here is derived from an EMBL/GenBank/DDBJ whole genome shotgun (WGS) entry which is preliminary data.</text>
</comment>
<dbReference type="EMBL" id="VUOB01000002">
    <property type="protein sequence ID" value="KAA2266472.1"/>
    <property type="molecule type" value="Genomic_DNA"/>
</dbReference>
<dbReference type="Gene3D" id="1.10.287.1060">
    <property type="entry name" value="ESAT-6-like"/>
    <property type="match status" value="1"/>
</dbReference>
<name>A0A5B2XU65_9PSEU</name>
<dbReference type="Proteomes" id="UP000323454">
    <property type="component" value="Unassembled WGS sequence"/>
</dbReference>
<dbReference type="OrthoDB" id="3598696at2"/>
<dbReference type="RefSeq" id="WP_149847578.1">
    <property type="nucleotide sequence ID" value="NZ_VUOB01000002.1"/>
</dbReference>
<dbReference type="Pfam" id="PF06013">
    <property type="entry name" value="WXG100"/>
    <property type="match status" value="1"/>
</dbReference>
<dbReference type="SUPFAM" id="SSF140453">
    <property type="entry name" value="EsxAB dimer-like"/>
    <property type="match status" value="1"/>
</dbReference>
<evidence type="ECO:0008006" key="3">
    <source>
        <dbReference type="Google" id="ProtNLM"/>
    </source>
</evidence>
<dbReference type="AlphaFoldDB" id="A0A5B2XU65"/>
<gene>
    <name evidence="1" type="ORF">F0L68_01625</name>
</gene>
<evidence type="ECO:0000313" key="1">
    <source>
        <dbReference type="EMBL" id="KAA2266472.1"/>
    </source>
</evidence>
<protein>
    <recommendedName>
        <fullName evidence="3">WXG100 family type VII secretion target</fullName>
    </recommendedName>
</protein>
<reference evidence="1 2" key="1">
    <citation type="submission" date="2019-09" db="EMBL/GenBank/DDBJ databases">
        <title>Goodfellowia gen. nov., a new genus of the Pseudonocardineae related to Actinoalloteichus, containing Goodfellowia coeruleoviolacea gen. nov., comb. nov. gen. nov., comb. nov.</title>
        <authorList>
            <person name="Labeda D."/>
        </authorList>
    </citation>
    <scope>NUCLEOTIDE SEQUENCE [LARGE SCALE GENOMIC DNA]</scope>
    <source>
        <strain evidence="1 2">AN110305</strain>
    </source>
</reference>
<reference evidence="1 2" key="2">
    <citation type="submission" date="2019-09" db="EMBL/GenBank/DDBJ databases">
        <authorList>
            <person name="Jin C."/>
        </authorList>
    </citation>
    <scope>NUCLEOTIDE SEQUENCE [LARGE SCALE GENOMIC DNA]</scope>
    <source>
        <strain evidence="1 2">AN110305</strain>
    </source>
</reference>
<sequence>MSSGVVDISGVIQSILSSYQRVLTEYQRQVTGDPGALTSAAQQHTEQAGTVGAVAGDATSRAQQLATDWHGDAYTAFRTATTQLSTDLHAVEALLRKESERLQGAANALTTAQAGAARVIEWFQQYASILVDEARTAASGAVNAFFDAATQLGESAINAARAVADQLGGSLSALFGASTVLEGAR</sequence>
<dbReference type="InterPro" id="IPR036689">
    <property type="entry name" value="ESAT-6-like_sf"/>
</dbReference>
<accession>A0A5B2XU65</accession>
<dbReference type="InterPro" id="IPR010310">
    <property type="entry name" value="T7SS_ESAT-6-like"/>
</dbReference>